<dbReference type="OrthoDB" id="10261951at2759"/>
<dbReference type="InterPro" id="IPR001597">
    <property type="entry name" value="ArAA_b-elim_lyase/Thr_aldolase"/>
</dbReference>
<dbReference type="GO" id="GO:0008732">
    <property type="term" value="F:L-allo-threonine aldolase activity"/>
    <property type="evidence" value="ECO:0007669"/>
    <property type="project" value="TreeGrafter"/>
</dbReference>
<dbReference type="InterPro" id="IPR015422">
    <property type="entry name" value="PyrdxlP-dep_Trfase_small"/>
</dbReference>
<dbReference type="InterPro" id="IPR023603">
    <property type="entry name" value="Low_specificity_L-TA-like"/>
</dbReference>
<keyword evidence="4" id="KW-0456">Lyase</keyword>
<keyword evidence="3" id="KW-0663">Pyridoxal phosphate</keyword>
<comment type="cofactor">
    <cofactor evidence="1">
        <name>pyridoxal 5'-phosphate</name>
        <dbReference type="ChEBI" id="CHEBI:597326"/>
    </cofactor>
</comment>
<organism evidence="7">
    <name type="scientific">Rhodotorula toruloides</name>
    <name type="common">Yeast</name>
    <name type="synonym">Rhodosporidium toruloides</name>
    <dbReference type="NCBI Taxonomy" id="5286"/>
    <lineage>
        <taxon>Eukaryota</taxon>
        <taxon>Fungi</taxon>
        <taxon>Dikarya</taxon>
        <taxon>Basidiomycota</taxon>
        <taxon>Pucciniomycotina</taxon>
        <taxon>Microbotryomycetes</taxon>
        <taxon>Sporidiobolales</taxon>
        <taxon>Sporidiobolaceae</taxon>
        <taxon>Rhodotorula</taxon>
    </lineage>
</organism>
<evidence type="ECO:0000256" key="1">
    <source>
        <dbReference type="ARBA" id="ARBA00001933"/>
    </source>
</evidence>
<dbReference type="Gene3D" id="3.40.640.10">
    <property type="entry name" value="Type I PLP-dependent aspartate aminotransferase-like (Major domain)"/>
    <property type="match status" value="1"/>
</dbReference>
<proteinExistence type="inferred from homology"/>
<comment type="similarity">
    <text evidence="2">Belongs to the threonine aldolase family.</text>
</comment>
<dbReference type="InterPro" id="IPR015424">
    <property type="entry name" value="PyrdxlP-dep_Trfase"/>
</dbReference>
<evidence type="ECO:0000256" key="4">
    <source>
        <dbReference type="ARBA" id="ARBA00023239"/>
    </source>
</evidence>
<reference evidence="7" key="1">
    <citation type="journal article" date="2014" name="Genome Announc.">
        <title>Draft genome sequence of Rhodosporidium toruloides CECT1137, an oleaginous yeast of biotechnological interest.</title>
        <authorList>
            <person name="Morin N."/>
            <person name="Calcas X."/>
            <person name="Devillers H."/>
            <person name="Durrens P."/>
            <person name="Sherman D.J."/>
            <person name="Nicaud J.-M."/>
            <person name="Neuveglise C."/>
        </authorList>
    </citation>
    <scope>NUCLEOTIDE SEQUENCE</scope>
    <source>
        <strain evidence="7">CECT1137</strain>
    </source>
</reference>
<dbReference type="AlphaFoldDB" id="A0A061AF91"/>
<evidence type="ECO:0000259" key="6">
    <source>
        <dbReference type="Pfam" id="PF01212"/>
    </source>
</evidence>
<dbReference type="SUPFAM" id="SSF53383">
    <property type="entry name" value="PLP-dependent transferases"/>
    <property type="match status" value="1"/>
</dbReference>
<dbReference type="PANTHER" id="PTHR48097">
    <property type="entry name" value="L-THREONINE ALDOLASE-RELATED"/>
    <property type="match status" value="1"/>
</dbReference>
<feature type="compositionally biased region" description="Low complexity" evidence="5">
    <location>
        <begin position="1"/>
        <end position="16"/>
    </location>
</feature>
<evidence type="ECO:0000256" key="2">
    <source>
        <dbReference type="ARBA" id="ARBA00006966"/>
    </source>
</evidence>
<evidence type="ECO:0000256" key="5">
    <source>
        <dbReference type="SAM" id="MobiDB-lite"/>
    </source>
</evidence>
<dbReference type="GO" id="GO:0006567">
    <property type="term" value="P:L-threonine catabolic process"/>
    <property type="evidence" value="ECO:0007669"/>
    <property type="project" value="TreeGrafter"/>
</dbReference>
<evidence type="ECO:0000313" key="7">
    <source>
        <dbReference type="EMBL" id="CDR36214.1"/>
    </source>
</evidence>
<dbReference type="Pfam" id="PF01212">
    <property type="entry name" value="Beta_elim_lyase"/>
    <property type="match status" value="1"/>
</dbReference>
<sequence>MTVPLPSVRLASSSSAAPPPLRPPLSSKERVARNQAKRVQVSRDFRTDTITIPTDELYELMKNASRGDSVYDEDEDTIELEQRIAEMAGKEAALFCVSGTMTNQLAIRTHLHQPPYSVVTDHRAHVHISEAGGIAFHSLATTNAVYPRDGHHMTVEEVLDECVVDDDIHVAPTKLVCVENTLSGMVFPQSELVRLREALDSFSIPLHCDGARMWEAMAKTGMSLSEACAPFHTVSLCLSKGLGAPVGSVLLGPKDFIRRATWFRKQFGGGIRQAGGLALAASVCLDTVLPQLPRTHHLATKLARALAAEGVQLDLPTETNMVWINPQPLGFSMTELQEAARDKAGITLGAPRGRVVVHYQIDERAIGELVDVVRELKAQRTNEARQWEELVGFEVAEEIRRKSRLYAEGQYEGRIEGPKRSLPAYGKK</sequence>
<accession>A0A061AF91</accession>
<evidence type="ECO:0000256" key="3">
    <source>
        <dbReference type="ARBA" id="ARBA00022898"/>
    </source>
</evidence>
<dbReference type="Gene3D" id="3.90.1150.10">
    <property type="entry name" value="Aspartate Aminotransferase, domain 1"/>
    <property type="match status" value="1"/>
</dbReference>
<feature type="domain" description="Aromatic amino acid beta-eliminating lyase/threonine aldolase" evidence="6">
    <location>
        <begin position="44"/>
        <end position="323"/>
    </location>
</feature>
<dbReference type="FunFam" id="3.40.640.10:FF:000030">
    <property type="entry name" value="Low-specificity L-threonine aldolase"/>
    <property type="match status" value="1"/>
</dbReference>
<dbReference type="PANTHER" id="PTHR48097:SF9">
    <property type="entry name" value="L-THREONINE ALDOLASE"/>
    <property type="match status" value="1"/>
</dbReference>
<feature type="region of interest" description="Disordered" evidence="5">
    <location>
        <begin position="1"/>
        <end position="38"/>
    </location>
</feature>
<dbReference type="EMBL" id="LK052936">
    <property type="protein sequence ID" value="CDR36214.1"/>
    <property type="molecule type" value="Genomic_DNA"/>
</dbReference>
<dbReference type="InterPro" id="IPR015421">
    <property type="entry name" value="PyrdxlP-dep_Trfase_major"/>
</dbReference>
<name>A0A061AF91_RHOTO</name>
<dbReference type="NCBIfam" id="NF041359">
    <property type="entry name" value="GntG_guanitoxin"/>
    <property type="match status" value="1"/>
</dbReference>
<protein>
    <submittedName>
        <fullName evidence="7">RHTO0S01e16754g1_1</fullName>
    </submittedName>
</protein>
<gene>
    <name evidence="7" type="ORF">RHTO0S_01e16754g</name>
</gene>
<dbReference type="GO" id="GO:0006545">
    <property type="term" value="P:glycine biosynthetic process"/>
    <property type="evidence" value="ECO:0007669"/>
    <property type="project" value="TreeGrafter"/>
</dbReference>
<dbReference type="GO" id="GO:0005829">
    <property type="term" value="C:cytosol"/>
    <property type="evidence" value="ECO:0007669"/>
    <property type="project" value="TreeGrafter"/>
</dbReference>